<feature type="chain" id="PRO_5012907347" description="MetA-pathway of phenol degradation" evidence="3">
    <location>
        <begin position="33"/>
        <end position="480"/>
    </location>
</feature>
<feature type="region of interest" description="Disordered" evidence="2">
    <location>
        <begin position="71"/>
        <end position="173"/>
    </location>
</feature>
<keyword evidence="1" id="KW-0175">Coiled coil</keyword>
<organism evidence="4 5">
    <name type="scientific">Paraburkholderia phenazinium</name>
    <dbReference type="NCBI Taxonomy" id="60549"/>
    <lineage>
        <taxon>Bacteria</taxon>
        <taxon>Pseudomonadati</taxon>
        <taxon>Pseudomonadota</taxon>
        <taxon>Betaproteobacteria</taxon>
        <taxon>Burkholderiales</taxon>
        <taxon>Burkholderiaceae</taxon>
        <taxon>Paraburkholderia</taxon>
    </lineage>
</organism>
<dbReference type="Proteomes" id="UP000185151">
    <property type="component" value="Unassembled WGS sequence"/>
</dbReference>
<dbReference type="EMBL" id="FSRU01000002">
    <property type="protein sequence ID" value="SIO61917.1"/>
    <property type="molecule type" value="Genomic_DNA"/>
</dbReference>
<sequence>MTRLSTTGAPRMMLAAIPAAVLLFALSQGASAQALADQSVEERLNTLMRVVSQQQKQINSLEQQVTNLEMSQRGRGVPGVGAPTDSAAVAEQPGADGLPVPLPPLAQVNPGTPAPAGGGTGTATGVPVNPPTPDNSSGGGLPAATDGTGAVGQTQKEAQPVRTQSEDAVVQSQQHTPLFDHKLTFDWGISDTYYDRRQLQLSGFLALDAIFLGNINLGETKSHQVMADLDTRYGITDRISVDLDVPYIYRHSNFIVGGAGGAASTLSDASANSSDIGDVNFGVYYEFLKETNNLPDLVGSLRIKTPSGSSPFGIKLQQVDADNTNLVAPSKLPTGTGFWNITAGLSALKTYDPVVLFGSISYTYNIARSFSDISSVIGQTEPATVKIGDVIQFGGGAALAFSDKDSASVSYTMALEPESQTKAPGGTYSKVPGSETAAAALTFGLNHVVNKHLTINGSVSVGLTPDTPNFVVGVRFPYTF</sequence>
<keyword evidence="5" id="KW-1185">Reference proteome</keyword>
<name>A0A1N6KZU1_9BURK</name>
<evidence type="ECO:0000256" key="3">
    <source>
        <dbReference type="SAM" id="SignalP"/>
    </source>
</evidence>
<feature type="signal peptide" evidence="3">
    <location>
        <begin position="1"/>
        <end position="32"/>
    </location>
</feature>
<evidence type="ECO:0008006" key="6">
    <source>
        <dbReference type="Google" id="ProtNLM"/>
    </source>
</evidence>
<evidence type="ECO:0000256" key="2">
    <source>
        <dbReference type="SAM" id="MobiDB-lite"/>
    </source>
</evidence>
<reference evidence="4 5" key="1">
    <citation type="submission" date="2016-11" db="EMBL/GenBank/DDBJ databases">
        <authorList>
            <person name="Jaros S."/>
            <person name="Januszkiewicz K."/>
            <person name="Wedrychowicz H."/>
        </authorList>
    </citation>
    <scope>NUCLEOTIDE SEQUENCE [LARGE SCALE GENOMIC DNA]</scope>
    <source>
        <strain evidence="4 5">GAS95</strain>
    </source>
</reference>
<dbReference type="AlphaFoldDB" id="A0A1N6KZU1"/>
<evidence type="ECO:0000313" key="5">
    <source>
        <dbReference type="Proteomes" id="UP000185151"/>
    </source>
</evidence>
<proteinExistence type="predicted"/>
<keyword evidence="3" id="KW-0732">Signal</keyword>
<gene>
    <name evidence="4" type="ORF">SAMN05444165_5380</name>
</gene>
<feature type="coiled-coil region" evidence="1">
    <location>
        <begin position="44"/>
        <end position="71"/>
    </location>
</feature>
<protein>
    <recommendedName>
        <fullName evidence="6">MetA-pathway of phenol degradation</fullName>
    </recommendedName>
</protein>
<evidence type="ECO:0000313" key="4">
    <source>
        <dbReference type="EMBL" id="SIO61917.1"/>
    </source>
</evidence>
<feature type="compositionally biased region" description="Polar residues" evidence="2">
    <location>
        <begin position="151"/>
        <end position="163"/>
    </location>
</feature>
<dbReference type="RefSeq" id="WP_074300365.1">
    <property type="nucleotide sequence ID" value="NZ_FSRU01000002.1"/>
</dbReference>
<accession>A0A1N6KZU1</accession>
<evidence type="ECO:0000256" key="1">
    <source>
        <dbReference type="SAM" id="Coils"/>
    </source>
</evidence>